<feature type="chain" id="PRO_5021897266" evidence="1">
    <location>
        <begin position="25"/>
        <end position="488"/>
    </location>
</feature>
<gene>
    <name evidence="3" type="ORF">JD77_00063</name>
</gene>
<dbReference type="Proteomes" id="UP000319825">
    <property type="component" value="Unassembled WGS sequence"/>
</dbReference>
<evidence type="ECO:0000259" key="2">
    <source>
        <dbReference type="Pfam" id="PF08386"/>
    </source>
</evidence>
<name>A0A562I350_MICOL</name>
<keyword evidence="1" id="KW-0732">Signal</keyword>
<evidence type="ECO:0000313" key="3">
    <source>
        <dbReference type="EMBL" id="TWH65128.1"/>
    </source>
</evidence>
<keyword evidence="4" id="KW-1185">Reference proteome</keyword>
<dbReference type="RefSeq" id="WP_170286329.1">
    <property type="nucleotide sequence ID" value="NZ_BAAATQ010000255.1"/>
</dbReference>
<dbReference type="Pfam" id="PF08386">
    <property type="entry name" value="Abhydrolase_4"/>
    <property type="match status" value="1"/>
</dbReference>
<feature type="signal peptide" evidence="1">
    <location>
        <begin position="1"/>
        <end position="24"/>
    </location>
</feature>
<organism evidence="3 4">
    <name type="scientific">Micromonospora olivasterospora</name>
    <dbReference type="NCBI Taxonomy" id="1880"/>
    <lineage>
        <taxon>Bacteria</taxon>
        <taxon>Bacillati</taxon>
        <taxon>Actinomycetota</taxon>
        <taxon>Actinomycetes</taxon>
        <taxon>Micromonosporales</taxon>
        <taxon>Micromonosporaceae</taxon>
        <taxon>Micromonospora</taxon>
    </lineage>
</organism>
<proteinExistence type="predicted"/>
<sequence length="488" mass="53437">MRSPKTTRLLAAAVSVLLVGTACAAPAASPEAAARWRPPADGLRWGPCADDATQDCAVLRVPIDWANPGGAQVDLNVRRIRAADPAKRIGVLVLKGGLPLTEPTRRLREHFDFVSYRAKPEKTCWIRGPLVPQFPASQAEFEVVRAGMRTWYEQCARQTGIGFQHDNSAAQARDVDAIRAAMGEDTISFMHTWENEIVGQLYAELFPHRVRAMVLDGNLDHSVRTAEEYMSTKAGSVESTFVGFARWCDLSPACELHGRDVSGIYHELRARTERGEVGPFTPIDLSAYVGAAGDYPDASFGRLSESFRHLYEESSPATAAPRLGPARPAAPAATAGEPLVYPTGVGRGLSFGHFCQDWNLPIRDYAELQRIVAAQAVKAPHVRINQNQYLNVVGCAGWPFAVGNPTHRLRITTPLPVLVVHGRYAPGQPVEWAESVAEQIPGSTRLLYEGPGTLAYRESDCVRTSVDDFLISLRRPARDTCPPVWPTR</sequence>
<dbReference type="Gene3D" id="3.40.50.1820">
    <property type="entry name" value="alpha/beta hydrolase"/>
    <property type="match status" value="1"/>
</dbReference>
<evidence type="ECO:0000256" key="1">
    <source>
        <dbReference type="SAM" id="SignalP"/>
    </source>
</evidence>
<dbReference type="SUPFAM" id="SSF53474">
    <property type="entry name" value="alpha/beta-Hydrolases"/>
    <property type="match status" value="1"/>
</dbReference>
<comment type="caution">
    <text evidence="3">The sequence shown here is derived from an EMBL/GenBank/DDBJ whole genome shotgun (WGS) entry which is preliminary data.</text>
</comment>
<protein>
    <submittedName>
        <fullName evidence="3">TAP-like protein</fullName>
    </submittedName>
</protein>
<dbReference type="InterPro" id="IPR013595">
    <property type="entry name" value="Pept_S33_TAP-like_C"/>
</dbReference>
<dbReference type="EMBL" id="VLKE01000001">
    <property type="protein sequence ID" value="TWH65128.1"/>
    <property type="molecule type" value="Genomic_DNA"/>
</dbReference>
<dbReference type="AlphaFoldDB" id="A0A562I350"/>
<dbReference type="PROSITE" id="PS51257">
    <property type="entry name" value="PROKAR_LIPOPROTEIN"/>
    <property type="match status" value="1"/>
</dbReference>
<reference evidence="3 4" key="1">
    <citation type="submission" date="2019-07" db="EMBL/GenBank/DDBJ databases">
        <title>R&amp;d 2014.</title>
        <authorList>
            <person name="Klenk H.-P."/>
        </authorList>
    </citation>
    <scope>NUCLEOTIDE SEQUENCE [LARGE SCALE GENOMIC DNA]</scope>
    <source>
        <strain evidence="3 4">DSM 43868</strain>
    </source>
</reference>
<feature type="domain" description="Peptidase S33 tripeptidyl aminopeptidase-like C-terminal" evidence="2">
    <location>
        <begin position="384"/>
        <end position="480"/>
    </location>
</feature>
<accession>A0A562I350</accession>
<evidence type="ECO:0000313" key="4">
    <source>
        <dbReference type="Proteomes" id="UP000319825"/>
    </source>
</evidence>
<dbReference type="InterPro" id="IPR029058">
    <property type="entry name" value="AB_hydrolase_fold"/>
</dbReference>